<feature type="region of interest" description="Disordered" evidence="2">
    <location>
        <begin position="88"/>
        <end position="110"/>
    </location>
</feature>
<keyword evidence="1" id="KW-0175">Coiled coil</keyword>
<dbReference type="OrthoDB" id="8611234at2"/>
<dbReference type="AlphaFoldDB" id="A0A3S4YS70"/>
<evidence type="ECO:0000256" key="2">
    <source>
        <dbReference type="SAM" id="MobiDB-lite"/>
    </source>
</evidence>
<dbReference type="Proteomes" id="UP000272771">
    <property type="component" value="Chromosome"/>
</dbReference>
<accession>A0A3S4YS70</accession>
<proteinExistence type="predicted"/>
<protein>
    <submittedName>
        <fullName evidence="3">Uncharacterized protein</fullName>
    </submittedName>
</protein>
<reference evidence="3 4" key="1">
    <citation type="submission" date="2018-12" db="EMBL/GenBank/DDBJ databases">
        <authorList>
            <consortium name="Pathogen Informatics"/>
        </authorList>
    </citation>
    <scope>NUCLEOTIDE SEQUENCE [LARGE SCALE GENOMIC DNA]</scope>
    <source>
        <strain evidence="3 4">NCTC12742</strain>
    </source>
</reference>
<evidence type="ECO:0000313" key="3">
    <source>
        <dbReference type="EMBL" id="VEJ51498.1"/>
    </source>
</evidence>
<gene>
    <name evidence="3" type="ORF">NCTC12742_01392</name>
</gene>
<feature type="coiled-coil region" evidence="1">
    <location>
        <begin position="5"/>
        <end position="86"/>
    </location>
</feature>
<dbReference type="EMBL" id="LR134533">
    <property type="protein sequence ID" value="VEJ51498.1"/>
    <property type="molecule type" value="Genomic_DNA"/>
</dbReference>
<keyword evidence="4" id="KW-1185">Reference proteome</keyword>
<organism evidence="3 4">
    <name type="scientific">Neisseria weaveri</name>
    <dbReference type="NCBI Taxonomy" id="28091"/>
    <lineage>
        <taxon>Bacteria</taxon>
        <taxon>Pseudomonadati</taxon>
        <taxon>Pseudomonadota</taxon>
        <taxon>Betaproteobacteria</taxon>
        <taxon>Neisseriales</taxon>
        <taxon>Neisseriaceae</taxon>
        <taxon>Neisseria</taxon>
    </lineage>
</organism>
<sequence>MKQNLEKLEACVLKLVEKMQTLLNENRRLQEEITHLKLEHEQQKQEHQAAVDELSDALLVQVGKLKNDLQDKIDDLLLENSRYRQILAKHPEYGQDNREAASEKQEKVEQ</sequence>
<name>A0A3S4YS70_9NEIS</name>
<feature type="compositionally biased region" description="Basic and acidic residues" evidence="2">
    <location>
        <begin position="89"/>
        <end position="110"/>
    </location>
</feature>
<evidence type="ECO:0000313" key="4">
    <source>
        <dbReference type="Proteomes" id="UP000272771"/>
    </source>
</evidence>
<dbReference type="RefSeq" id="WP_004284021.1">
    <property type="nucleotide sequence ID" value="NZ_CAUJRG010000020.1"/>
</dbReference>
<dbReference type="STRING" id="28091.SAMEA3174300_02011"/>
<evidence type="ECO:0000256" key="1">
    <source>
        <dbReference type="SAM" id="Coils"/>
    </source>
</evidence>